<dbReference type="Gene3D" id="3.90.320.10">
    <property type="match status" value="1"/>
</dbReference>
<dbReference type="AlphaFoldDB" id="A0A7G9GY42"/>
<name>A0A7G9GY42_9FUSO</name>
<dbReference type="Pfam" id="PF12705">
    <property type="entry name" value="PDDEXK_1"/>
    <property type="match status" value="1"/>
</dbReference>
<keyword evidence="3" id="KW-1185">Reference proteome</keyword>
<accession>A0A7G9GY42</accession>
<sequence length="870" mass="104216">MSIKFNYIRYEEKFYTYFEDKKEWYSPKHLFIFNDNRMRDIFIKKMGSYLFSESPVFITLEELKERIFLTDKIVLKEAKRILAFFKSIPQEIKEDLNIENYFDVIDFANNFFSYYEMLNLSCSEKLKKEHKWQRKYLDYFKKIKKEFDILALKYNYIPSDWIENLDFYNDSWISKFEKIIFIDIVEYPTLYKKILEQLSKKMDIIISLQMPCGDFNENELKLEKCGVPILNYKPKVYFCEKDIQEAIYLIKQTDKEKINVYSPGVENNNFYQLFPNDFAQSKRDTMNDTMLYKFLNIQLKLLLSREEKLGKVYLLKEFIDGLEEKVFRDYYDINQEEFIELNNLIALGYKYISKQNIEQLLEKIADEDIVFKVKQILYDLDEITAIDSVESLNSYLLNVIELNKFLETDYDNVDILEKMLEILGIIKSNETMEIYLNPNEIFGNRQGEGFYRILIQYMKDIVIKSNIKYPQDILLIKPFDFIRYAEENNKNINYFIDITDEYIPKILRDKIFLTEIQKKEIGYQTQEELRIIEKYRFYQTICCQKNTVIITRYDEEKAIGIAPFLEEFITNNEITLAKIPVEIDEVEKVIDKFLEGNNITVDNKEGIFEKNESDFQDKSLTLGAYDITLLKECPLKFYFSKLKKLDYVKKYEGTDLDPRILGIIVHKVLEDIVKNIWKDALKGDINIESQDVELMLRKEFKKERDKIEIHMDNYILEILIPVLKKNIVYFFNLLKKNYKNQNIKRFQSEKRKNETIPYYSGKLDVYLTGRADLVVETDIHNLIIDYKTGGNNSEQLDYYSILLYEHEDGCKKAFFNVWTGEYKEIDKVSLTKEELDNIIIEFSNSSNFQMCQQIKNCNSCMYNGLCRREE</sequence>
<evidence type="ECO:0000259" key="1">
    <source>
        <dbReference type="Pfam" id="PF12705"/>
    </source>
</evidence>
<gene>
    <name evidence="2" type="ORF">H9Q81_02475</name>
</gene>
<dbReference type="RefSeq" id="WP_187423063.1">
    <property type="nucleotide sequence ID" value="NZ_CP060637.1"/>
</dbReference>
<organism evidence="2 3">
    <name type="scientific">Fusobacterium hominis</name>
    <dbReference type="NCBI Taxonomy" id="2764326"/>
    <lineage>
        <taxon>Bacteria</taxon>
        <taxon>Fusobacteriati</taxon>
        <taxon>Fusobacteriota</taxon>
        <taxon>Fusobacteriia</taxon>
        <taxon>Fusobacteriales</taxon>
        <taxon>Fusobacteriaceae</taxon>
        <taxon>Fusobacterium</taxon>
    </lineage>
</organism>
<dbReference type="EMBL" id="CP060637">
    <property type="protein sequence ID" value="QNM15724.1"/>
    <property type="molecule type" value="Genomic_DNA"/>
</dbReference>
<dbReference type="InterPro" id="IPR011604">
    <property type="entry name" value="PDDEXK-like_dom_sf"/>
</dbReference>
<dbReference type="InterPro" id="IPR038726">
    <property type="entry name" value="PDDEXK_AddAB-type"/>
</dbReference>
<reference evidence="2 3" key="1">
    <citation type="submission" date="2020-08" db="EMBL/GenBank/DDBJ databases">
        <authorList>
            <person name="Liu C."/>
            <person name="Sun Q."/>
        </authorList>
    </citation>
    <scope>NUCLEOTIDE SEQUENCE [LARGE SCALE GENOMIC DNA]</scope>
    <source>
        <strain evidence="2 3">NSJ-57</strain>
    </source>
</reference>
<evidence type="ECO:0000313" key="3">
    <source>
        <dbReference type="Proteomes" id="UP000515913"/>
    </source>
</evidence>
<protein>
    <submittedName>
        <fullName evidence="2">PD-(D/E)XK nuclease family protein</fullName>
    </submittedName>
</protein>
<dbReference type="KEGG" id="fho:H9Q81_02475"/>
<feature type="domain" description="PD-(D/E)XK endonuclease-like" evidence="1">
    <location>
        <begin position="626"/>
        <end position="867"/>
    </location>
</feature>
<proteinExistence type="predicted"/>
<evidence type="ECO:0000313" key="2">
    <source>
        <dbReference type="EMBL" id="QNM15724.1"/>
    </source>
</evidence>
<dbReference type="Proteomes" id="UP000515913">
    <property type="component" value="Chromosome"/>
</dbReference>